<dbReference type="GO" id="GO:0008289">
    <property type="term" value="F:lipid binding"/>
    <property type="evidence" value="ECO:0007669"/>
    <property type="project" value="UniProtKB-KW"/>
</dbReference>
<dbReference type="InterPro" id="IPR003797">
    <property type="entry name" value="DegV"/>
</dbReference>
<dbReference type="RefSeq" id="WP_138129568.1">
    <property type="nucleotide sequence ID" value="NZ_SWLG01000031.1"/>
</dbReference>
<dbReference type="Pfam" id="PF02645">
    <property type="entry name" value="DegV"/>
    <property type="match status" value="1"/>
</dbReference>
<dbReference type="EMBL" id="SWLG01000031">
    <property type="protein sequence ID" value="TLS35049.1"/>
    <property type="molecule type" value="Genomic_DNA"/>
</dbReference>
<dbReference type="Gene3D" id="3.30.1180.10">
    <property type="match status" value="1"/>
</dbReference>
<protein>
    <submittedName>
        <fullName evidence="2">DegV family protein</fullName>
    </submittedName>
</protein>
<organism evidence="2 3">
    <name type="scientific">Exobacillus caeni</name>
    <dbReference type="NCBI Taxonomy" id="2574798"/>
    <lineage>
        <taxon>Bacteria</taxon>
        <taxon>Bacillati</taxon>
        <taxon>Bacillota</taxon>
        <taxon>Bacilli</taxon>
        <taxon>Bacillales</taxon>
        <taxon>Guptibacillaceae</taxon>
        <taxon>Exobacillus</taxon>
    </lineage>
</organism>
<sequence>MANKEKIAWVTDSTCSLDREFIKENNIFVIPLYILFGQKSYKEEIDLTAEEFYIKLTESKDLPTTSQPALGEFVELYNNIKENYSKVIAIHASSALTGTYQGSVTAADMSDIEVKVIDSKVGSYPLGRMVREGIRLQQEGRSYDEITAYLDSLPDKAQLYLVPGSLQQLNKGGRVSGSQALIANLIKLKVIIKFENGKAIMSEKIRTAKKLKKRLFDIFEEASNGVTEASVLHANDEERAERWKQELESLYPDIRFVTTMLSPIAGAHTGQGTMGLSWIKS</sequence>
<accession>A0A5R9EWL7</accession>
<reference evidence="2 3" key="1">
    <citation type="submission" date="2019-04" db="EMBL/GenBank/DDBJ databases">
        <title>Bacillus caeni sp. nov., a bacterium isolated from mangrove sediment.</title>
        <authorList>
            <person name="Huang H."/>
            <person name="Mo K."/>
            <person name="Hu Y."/>
        </authorList>
    </citation>
    <scope>NUCLEOTIDE SEQUENCE [LARGE SCALE GENOMIC DNA]</scope>
    <source>
        <strain evidence="2 3">HB172195</strain>
    </source>
</reference>
<evidence type="ECO:0000256" key="1">
    <source>
        <dbReference type="ARBA" id="ARBA00023121"/>
    </source>
</evidence>
<evidence type="ECO:0000313" key="3">
    <source>
        <dbReference type="Proteomes" id="UP000308230"/>
    </source>
</evidence>
<keyword evidence="3" id="KW-1185">Reference proteome</keyword>
<proteinExistence type="predicted"/>
<dbReference type="PANTHER" id="PTHR33434">
    <property type="entry name" value="DEGV DOMAIN-CONTAINING PROTEIN DR_1986-RELATED"/>
    <property type="match status" value="1"/>
</dbReference>
<dbReference type="NCBIfam" id="TIGR00762">
    <property type="entry name" value="DegV"/>
    <property type="match status" value="1"/>
</dbReference>
<dbReference type="PROSITE" id="PS51482">
    <property type="entry name" value="DEGV"/>
    <property type="match status" value="1"/>
</dbReference>
<name>A0A5R9EWL7_9BACL</name>
<dbReference type="OrthoDB" id="1638652at2"/>
<evidence type="ECO:0000313" key="2">
    <source>
        <dbReference type="EMBL" id="TLS35049.1"/>
    </source>
</evidence>
<comment type="caution">
    <text evidence="2">The sequence shown here is derived from an EMBL/GenBank/DDBJ whole genome shotgun (WGS) entry which is preliminary data.</text>
</comment>
<keyword evidence="1" id="KW-0446">Lipid-binding</keyword>
<dbReference type="PANTHER" id="PTHR33434:SF2">
    <property type="entry name" value="FATTY ACID-BINDING PROTEIN TM_1468"/>
    <property type="match status" value="1"/>
</dbReference>
<dbReference type="Proteomes" id="UP000308230">
    <property type="component" value="Unassembled WGS sequence"/>
</dbReference>
<dbReference type="Gene3D" id="3.40.50.10170">
    <property type="match status" value="1"/>
</dbReference>
<dbReference type="AlphaFoldDB" id="A0A5R9EWL7"/>
<dbReference type="SUPFAM" id="SSF82549">
    <property type="entry name" value="DAK1/DegV-like"/>
    <property type="match status" value="1"/>
</dbReference>
<dbReference type="InterPro" id="IPR050270">
    <property type="entry name" value="DegV_domain_contain"/>
</dbReference>
<dbReference type="InterPro" id="IPR043168">
    <property type="entry name" value="DegV_C"/>
</dbReference>
<gene>
    <name evidence="2" type="ORF">FCL54_22595</name>
</gene>